<proteinExistence type="predicted"/>
<reference evidence="2" key="2">
    <citation type="journal article" date="2022" name="Nat. Microbiol.">
        <title>A closed Candidatus Odinarchaeum chromosome exposes Asgard archaeal viruses.</title>
        <authorList>
            <person name="Tamarit D."/>
            <person name="Caceres E.F."/>
            <person name="Krupovic M."/>
            <person name="Nijland R."/>
            <person name="Eme L."/>
            <person name="Robinson N.P."/>
            <person name="Ettema T.J.G."/>
        </authorList>
    </citation>
    <scope>NUCLEOTIDE SEQUENCE</scope>
    <source>
        <strain evidence="2">LCB_4</strain>
    </source>
</reference>
<evidence type="ECO:0000313" key="3">
    <source>
        <dbReference type="Proteomes" id="UP000186851"/>
    </source>
</evidence>
<protein>
    <submittedName>
        <fullName evidence="2">M48 family metallopeptidase</fullName>
    </submittedName>
</protein>
<dbReference type="KEGG" id="oyw:OdinLCB4_007735"/>
<dbReference type="CDD" id="cd07344">
    <property type="entry name" value="M48_yhfN_like"/>
    <property type="match status" value="1"/>
</dbReference>
<dbReference type="AlphaFoldDB" id="A0AAF0D275"/>
<dbReference type="EMBL" id="CP091871">
    <property type="protein sequence ID" value="WEU40348.1"/>
    <property type="molecule type" value="Genomic_DNA"/>
</dbReference>
<dbReference type="Proteomes" id="UP000186851">
    <property type="component" value="Chromosome"/>
</dbReference>
<dbReference type="InterPro" id="IPR053136">
    <property type="entry name" value="UTP_pyrophosphatase-like"/>
</dbReference>
<dbReference type="PANTHER" id="PTHR30399:SF1">
    <property type="entry name" value="UTP PYROPHOSPHATASE"/>
    <property type="match status" value="1"/>
</dbReference>
<sequence length="259" mass="30672">MRRVIESKIVLDGLSLECYVTRRRVKNARIEVKPWGVIIILPFYGGDVLKLIEENKEWILKVYKKFADSELLYGSPVNVFPLLGYSYNILFDENVKGFEVDDTLKIIRIGSQFKLSWFELFLKLLLLDRILFFLSTLPGDVDKNYNRITVKVLKTLWASCSVKRNLNFNIKMVSLPLKLIEFIVYHELMHFKIQSHSKLFYKLIESRYPDHRVLRRMLNEYFKSFNMNRFWQLITQHHFSKQTISSNVFRLVGLGSMSG</sequence>
<dbReference type="Pfam" id="PF01863">
    <property type="entry name" value="YgjP-like"/>
    <property type="match status" value="1"/>
</dbReference>
<reference evidence="2" key="1">
    <citation type="journal article" date="2017" name="Nature">
        <title>Asgard archaea illuminate the origin of eukaryotic cellular complexity.</title>
        <authorList>
            <person name="Zaremba-Niedzwiedzka K."/>
            <person name="Caceres E.F."/>
            <person name="Saw J.H."/>
            <person name="Backstrom D."/>
            <person name="Juzokaite L."/>
            <person name="Vancaester E."/>
            <person name="Seitz K.W."/>
            <person name="Anantharaman K."/>
            <person name="Starnawski P."/>
            <person name="Kjeldsen K.U."/>
            <person name="Scott M.B."/>
            <person name="Nunoura T."/>
            <person name="Banfield J.F."/>
            <person name="Schramm A."/>
            <person name="Baker B.J."/>
            <person name="Spang A."/>
            <person name="Ettema T.J.G."/>
        </authorList>
    </citation>
    <scope>NUCLEOTIDE SEQUENCE</scope>
    <source>
        <strain evidence="2">LCB_4</strain>
    </source>
</reference>
<dbReference type="Gene3D" id="3.30.2010.10">
    <property type="entry name" value="Metalloproteases ('zincins'), catalytic domain"/>
    <property type="match status" value="1"/>
</dbReference>
<feature type="domain" description="YgjP-like metallopeptidase" evidence="1">
    <location>
        <begin position="26"/>
        <end position="220"/>
    </location>
</feature>
<gene>
    <name evidence="2" type="ORF">OdinLCB4_007735</name>
</gene>
<accession>A0AAF0D275</accession>
<organism evidence="2 3">
    <name type="scientific">Odinarchaeota yellowstonii (strain LCB_4)</name>
    <dbReference type="NCBI Taxonomy" id="1841599"/>
    <lineage>
        <taxon>Archaea</taxon>
        <taxon>Promethearchaeati</taxon>
        <taxon>Candidatus Odinarchaeota</taxon>
        <taxon>Candidatus Odinarchaeia</taxon>
        <taxon>Candidatus Odinarchaeales</taxon>
        <taxon>Candidatus Odinarchaeaceae</taxon>
        <taxon>Candidatus Odinarchaeum</taxon>
    </lineage>
</organism>
<dbReference type="InterPro" id="IPR002725">
    <property type="entry name" value="YgjP-like_metallopeptidase"/>
</dbReference>
<evidence type="ECO:0000259" key="1">
    <source>
        <dbReference type="Pfam" id="PF01863"/>
    </source>
</evidence>
<dbReference type="PANTHER" id="PTHR30399">
    <property type="entry name" value="UNCHARACTERIZED PROTEIN YGJP"/>
    <property type="match status" value="1"/>
</dbReference>
<evidence type="ECO:0000313" key="2">
    <source>
        <dbReference type="EMBL" id="WEU40348.1"/>
    </source>
</evidence>
<name>A0AAF0D275_ODILC</name>